<protein>
    <submittedName>
        <fullName evidence="2">Glutaredoxin family protein</fullName>
    </submittedName>
</protein>
<gene>
    <name evidence="2" type="ORF">ACFQ0E_09870</name>
</gene>
<dbReference type="PROSITE" id="PS51354">
    <property type="entry name" value="GLUTAREDOXIN_2"/>
    <property type="match status" value="1"/>
</dbReference>
<dbReference type="CDD" id="cd02976">
    <property type="entry name" value="NrdH"/>
    <property type="match status" value="1"/>
</dbReference>
<comment type="caution">
    <text evidence="2">The sequence shown here is derived from an EMBL/GenBank/DDBJ whole genome shotgun (WGS) entry which is preliminary data.</text>
</comment>
<dbReference type="InterPro" id="IPR036249">
    <property type="entry name" value="Thioredoxin-like_sf"/>
</dbReference>
<evidence type="ECO:0000313" key="2">
    <source>
        <dbReference type="EMBL" id="MFD0725905.1"/>
    </source>
</evidence>
<accession>A0ABW2YC95</accession>
<sequence>MTKLAQFILPALLVCGLGVSGYFASTALRSAMQIQPPQVELGDHSAVVQRYGARTVLFTSSTCTYCASMKEMLDERSVVYREIQVDKRPEDMTYLVNTLKVQSVPTLVRDDRRLTGFNRSQVERFLTP</sequence>
<organism evidence="2 3">
    <name type="scientific">Lysobacter brunescens</name>
    <dbReference type="NCBI Taxonomy" id="262323"/>
    <lineage>
        <taxon>Bacteria</taxon>
        <taxon>Pseudomonadati</taxon>
        <taxon>Pseudomonadota</taxon>
        <taxon>Gammaproteobacteria</taxon>
        <taxon>Lysobacterales</taxon>
        <taxon>Lysobacteraceae</taxon>
        <taxon>Lysobacter</taxon>
    </lineage>
</organism>
<feature type="domain" description="Glutaredoxin" evidence="1">
    <location>
        <begin position="56"/>
        <end position="112"/>
    </location>
</feature>
<keyword evidence="3" id="KW-1185">Reference proteome</keyword>
<dbReference type="SUPFAM" id="SSF52833">
    <property type="entry name" value="Thioredoxin-like"/>
    <property type="match status" value="1"/>
</dbReference>
<proteinExistence type="predicted"/>
<evidence type="ECO:0000313" key="3">
    <source>
        <dbReference type="Proteomes" id="UP001597110"/>
    </source>
</evidence>
<evidence type="ECO:0000259" key="1">
    <source>
        <dbReference type="Pfam" id="PF00462"/>
    </source>
</evidence>
<name>A0ABW2YC95_9GAMM</name>
<dbReference type="RefSeq" id="WP_386823481.1">
    <property type="nucleotide sequence ID" value="NZ_JBHTIF010000001.1"/>
</dbReference>
<dbReference type="Proteomes" id="UP001597110">
    <property type="component" value="Unassembled WGS sequence"/>
</dbReference>
<dbReference type="EMBL" id="JBHTIF010000001">
    <property type="protein sequence ID" value="MFD0725905.1"/>
    <property type="molecule type" value="Genomic_DNA"/>
</dbReference>
<dbReference type="Pfam" id="PF00462">
    <property type="entry name" value="Glutaredoxin"/>
    <property type="match status" value="1"/>
</dbReference>
<dbReference type="InterPro" id="IPR002109">
    <property type="entry name" value="Glutaredoxin"/>
</dbReference>
<reference evidence="3" key="1">
    <citation type="journal article" date="2019" name="Int. J. Syst. Evol. Microbiol.">
        <title>The Global Catalogue of Microorganisms (GCM) 10K type strain sequencing project: providing services to taxonomists for standard genome sequencing and annotation.</title>
        <authorList>
            <consortium name="The Broad Institute Genomics Platform"/>
            <consortium name="The Broad Institute Genome Sequencing Center for Infectious Disease"/>
            <person name="Wu L."/>
            <person name="Ma J."/>
        </authorList>
    </citation>
    <scope>NUCLEOTIDE SEQUENCE [LARGE SCALE GENOMIC DNA]</scope>
    <source>
        <strain evidence="3">CCUG 55585</strain>
    </source>
</reference>
<dbReference type="Gene3D" id="3.40.30.10">
    <property type="entry name" value="Glutaredoxin"/>
    <property type="match status" value="1"/>
</dbReference>